<keyword evidence="3" id="KW-1185">Reference proteome</keyword>
<evidence type="ECO:0000256" key="1">
    <source>
        <dbReference type="SAM" id="Coils"/>
    </source>
</evidence>
<evidence type="ECO:0000313" key="3">
    <source>
        <dbReference type="Proteomes" id="UP000828390"/>
    </source>
</evidence>
<accession>A0A9D4R4X1</accession>
<protein>
    <submittedName>
        <fullName evidence="2">Uncharacterized protein</fullName>
    </submittedName>
</protein>
<evidence type="ECO:0000313" key="2">
    <source>
        <dbReference type="EMBL" id="KAH3854353.1"/>
    </source>
</evidence>
<sequence>MAAYNKQTNDCIVDVRMEVQAVRHEMLSVKKDLSDINEKIGNIELKQHTLSENMKSLENKVGEIENEQYNIRSEFEEVAHMFDKDSAELNEIGKRLEKIEYAEIKNCLRIFGLTDEENEAADKTNQKFVSDVYNVAVPNSPLQDSQVLNIKLVGRFNKNSNRMVLVKFKQYDLKGEIFKARDRLRDSGIRVSNKLTMSQRNKIRDLSQRGIQA</sequence>
<name>A0A9D4R4X1_DREPO</name>
<proteinExistence type="predicted"/>
<feature type="coiled-coil region" evidence="1">
    <location>
        <begin position="40"/>
        <end position="74"/>
    </location>
</feature>
<reference evidence="2" key="1">
    <citation type="journal article" date="2019" name="bioRxiv">
        <title>The Genome of the Zebra Mussel, Dreissena polymorpha: A Resource for Invasive Species Research.</title>
        <authorList>
            <person name="McCartney M.A."/>
            <person name="Auch B."/>
            <person name="Kono T."/>
            <person name="Mallez S."/>
            <person name="Zhang Y."/>
            <person name="Obille A."/>
            <person name="Becker A."/>
            <person name="Abrahante J.E."/>
            <person name="Garbe J."/>
            <person name="Badalamenti J.P."/>
            <person name="Herman A."/>
            <person name="Mangelson H."/>
            <person name="Liachko I."/>
            <person name="Sullivan S."/>
            <person name="Sone E.D."/>
            <person name="Koren S."/>
            <person name="Silverstein K.A.T."/>
            <person name="Beckman K.B."/>
            <person name="Gohl D.M."/>
        </authorList>
    </citation>
    <scope>NUCLEOTIDE SEQUENCE</scope>
    <source>
        <strain evidence="2">Duluth1</strain>
        <tissue evidence="2">Whole animal</tissue>
    </source>
</reference>
<comment type="caution">
    <text evidence="2">The sequence shown here is derived from an EMBL/GenBank/DDBJ whole genome shotgun (WGS) entry which is preliminary data.</text>
</comment>
<reference evidence="2" key="2">
    <citation type="submission" date="2020-11" db="EMBL/GenBank/DDBJ databases">
        <authorList>
            <person name="McCartney M.A."/>
            <person name="Auch B."/>
            <person name="Kono T."/>
            <person name="Mallez S."/>
            <person name="Becker A."/>
            <person name="Gohl D.M."/>
            <person name="Silverstein K.A.T."/>
            <person name="Koren S."/>
            <person name="Bechman K.B."/>
            <person name="Herman A."/>
            <person name="Abrahante J.E."/>
            <person name="Garbe J."/>
        </authorList>
    </citation>
    <scope>NUCLEOTIDE SEQUENCE</scope>
    <source>
        <strain evidence="2">Duluth1</strain>
        <tissue evidence="2">Whole animal</tissue>
    </source>
</reference>
<dbReference type="Proteomes" id="UP000828390">
    <property type="component" value="Unassembled WGS sequence"/>
</dbReference>
<dbReference type="AlphaFoldDB" id="A0A9D4R4X1"/>
<gene>
    <name evidence="2" type="ORF">DPMN_096891</name>
</gene>
<keyword evidence="1" id="KW-0175">Coiled coil</keyword>
<organism evidence="2 3">
    <name type="scientific">Dreissena polymorpha</name>
    <name type="common">Zebra mussel</name>
    <name type="synonym">Mytilus polymorpha</name>
    <dbReference type="NCBI Taxonomy" id="45954"/>
    <lineage>
        <taxon>Eukaryota</taxon>
        <taxon>Metazoa</taxon>
        <taxon>Spiralia</taxon>
        <taxon>Lophotrochozoa</taxon>
        <taxon>Mollusca</taxon>
        <taxon>Bivalvia</taxon>
        <taxon>Autobranchia</taxon>
        <taxon>Heteroconchia</taxon>
        <taxon>Euheterodonta</taxon>
        <taxon>Imparidentia</taxon>
        <taxon>Neoheterodontei</taxon>
        <taxon>Myida</taxon>
        <taxon>Dreissenoidea</taxon>
        <taxon>Dreissenidae</taxon>
        <taxon>Dreissena</taxon>
    </lineage>
</organism>
<dbReference type="EMBL" id="JAIWYP010000003">
    <property type="protein sequence ID" value="KAH3854353.1"/>
    <property type="molecule type" value="Genomic_DNA"/>
</dbReference>